<feature type="compositionally biased region" description="Gly residues" evidence="2">
    <location>
        <begin position="1"/>
        <end position="10"/>
    </location>
</feature>
<dbReference type="SUPFAM" id="SSF58038">
    <property type="entry name" value="SNARE fusion complex"/>
    <property type="match status" value="1"/>
</dbReference>
<evidence type="ECO:0000256" key="2">
    <source>
        <dbReference type="SAM" id="MobiDB-lite"/>
    </source>
</evidence>
<feature type="compositionally biased region" description="Basic and acidic residues" evidence="2">
    <location>
        <begin position="19"/>
        <end position="29"/>
    </location>
</feature>
<feature type="compositionally biased region" description="Polar residues" evidence="2">
    <location>
        <begin position="171"/>
        <end position="189"/>
    </location>
</feature>
<dbReference type="InterPro" id="IPR042855">
    <property type="entry name" value="V_SNARE_CC"/>
</dbReference>
<feature type="compositionally biased region" description="Basic and acidic residues" evidence="2">
    <location>
        <begin position="89"/>
        <end position="98"/>
    </location>
</feature>
<dbReference type="EMBL" id="JAMWBK010000006">
    <property type="protein sequence ID" value="KAJ8903951.1"/>
    <property type="molecule type" value="Genomic_DNA"/>
</dbReference>
<keyword evidence="1" id="KW-0175">Coiled coil</keyword>
<feature type="region of interest" description="Disordered" evidence="2">
    <location>
        <begin position="1"/>
        <end position="48"/>
    </location>
</feature>
<name>A0AAV8UN51_9RHOD</name>
<dbReference type="PROSITE" id="PS50892">
    <property type="entry name" value="V_SNARE"/>
    <property type="match status" value="1"/>
</dbReference>
<dbReference type="Gene3D" id="1.20.5.110">
    <property type="match status" value="1"/>
</dbReference>
<dbReference type="Proteomes" id="UP001157974">
    <property type="component" value="Unassembled WGS sequence"/>
</dbReference>
<accession>A0AAV8UN51</accession>
<organism evidence="4 5">
    <name type="scientific">Rhodosorus marinus</name>
    <dbReference type="NCBI Taxonomy" id="101924"/>
    <lineage>
        <taxon>Eukaryota</taxon>
        <taxon>Rhodophyta</taxon>
        <taxon>Stylonematophyceae</taxon>
        <taxon>Stylonematales</taxon>
        <taxon>Stylonemataceae</taxon>
        <taxon>Rhodosorus</taxon>
    </lineage>
</organism>
<feature type="domain" description="V-SNARE coiled-coil homology" evidence="3">
    <location>
        <begin position="138"/>
        <end position="198"/>
    </location>
</feature>
<protein>
    <recommendedName>
        <fullName evidence="3">V-SNARE coiled-coil homology domain-containing protein</fullName>
    </recommendedName>
</protein>
<evidence type="ECO:0000259" key="3">
    <source>
        <dbReference type="PROSITE" id="PS50892"/>
    </source>
</evidence>
<evidence type="ECO:0000313" key="5">
    <source>
        <dbReference type="Proteomes" id="UP001157974"/>
    </source>
</evidence>
<dbReference type="AlphaFoldDB" id="A0AAV8UN51"/>
<dbReference type="Pfam" id="PF00957">
    <property type="entry name" value="Synaptobrevin"/>
    <property type="match status" value="1"/>
</dbReference>
<feature type="compositionally biased region" description="Basic and acidic residues" evidence="2">
    <location>
        <begin position="39"/>
        <end position="48"/>
    </location>
</feature>
<comment type="caution">
    <text evidence="4">The sequence shown here is derived from an EMBL/GenBank/DDBJ whole genome shotgun (WGS) entry which is preliminary data.</text>
</comment>
<keyword evidence="5" id="KW-1185">Reference proteome</keyword>
<sequence>MAEAGFGGGKSPARLRKKNEKESSLRDLETDIEGLDLGPEPKRDSIDELLDAGRKDSPVVAESDDLADLDFDVDAVKAYTPNPSTAETPTHKKIVDSEGRANLDHLKVGTVNMDAFEDDNTDLNEEIRKNLLEKSTPRPAENRYENSQLHKDVSMAQERLVQRGEKLNSTLNSTEAMAESSAQFSNSATKLKEKMQKKKWYQF</sequence>
<evidence type="ECO:0000256" key="1">
    <source>
        <dbReference type="PROSITE-ProRule" id="PRU00290"/>
    </source>
</evidence>
<feature type="region of interest" description="Disordered" evidence="2">
    <location>
        <begin position="171"/>
        <end position="191"/>
    </location>
</feature>
<reference evidence="4 5" key="1">
    <citation type="journal article" date="2023" name="Nat. Commun.">
        <title>Origin of minicircular mitochondrial genomes in red algae.</title>
        <authorList>
            <person name="Lee Y."/>
            <person name="Cho C.H."/>
            <person name="Lee Y.M."/>
            <person name="Park S.I."/>
            <person name="Yang J.H."/>
            <person name="West J.A."/>
            <person name="Bhattacharya D."/>
            <person name="Yoon H.S."/>
        </authorList>
    </citation>
    <scope>NUCLEOTIDE SEQUENCE [LARGE SCALE GENOMIC DNA]</scope>
    <source>
        <strain evidence="4 5">CCMP1338</strain>
        <tissue evidence="4">Whole cell</tissue>
    </source>
</reference>
<evidence type="ECO:0000313" key="4">
    <source>
        <dbReference type="EMBL" id="KAJ8903951.1"/>
    </source>
</evidence>
<feature type="region of interest" description="Disordered" evidence="2">
    <location>
        <begin position="79"/>
        <end position="98"/>
    </location>
</feature>
<gene>
    <name evidence="4" type="ORF">NDN08_000482</name>
</gene>
<proteinExistence type="predicted"/>
<feature type="region of interest" description="Disordered" evidence="2">
    <location>
        <begin position="131"/>
        <end position="153"/>
    </location>
</feature>